<dbReference type="NCBIfam" id="TIGR01528">
    <property type="entry name" value="NMN_trans_PnuC"/>
    <property type="match status" value="1"/>
</dbReference>
<comment type="caution">
    <text evidence="11">The sequence shown here is derived from an EMBL/GenBank/DDBJ whole genome shotgun (WGS) entry which is preliminary data.</text>
</comment>
<comment type="similarity">
    <text evidence="3">Belongs to the nicotinamide ribonucleoside (NR) uptake permease (TC 4.B.1) family.</text>
</comment>
<name>A0A0Q9YVP2_9GAMM</name>
<evidence type="ECO:0000313" key="11">
    <source>
        <dbReference type="EMBL" id="KRG21028.1"/>
    </source>
</evidence>
<comment type="subcellular location">
    <subcellularLocation>
        <location evidence="2">Cell membrane</location>
        <topology evidence="2">Multi-pass membrane protein</topology>
    </subcellularLocation>
</comment>
<comment type="function">
    <text evidence="1">Required for nicotinamide riboside transport across the inner membrane.</text>
</comment>
<evidence type="ECO:0000256" key="10">
    <source>
        <dbReference type="SAM" id="Phobius"/>
    </source>
</evidence>
<evidence type="ECO:0000256" key="8">
    <source>
        <dbReference type="ARBA" id="ARBA00022989"/>
    </source>
</evidence>
<dbReference type="OrthoDB" id="9791248at2"/>
<protein>
    <recommendedName>
        <fullName evidence="4">Nicotinamide riboside transporter PnuC</fullName>
    </recommendedName>
</protein>
<keyword evidence="9 10" id="KW-0472">Membrane</keyword>
<evidence type="ECO:0000256" key="7">
    <source>
        <dbReference type="ARBA" id="ARBA00022692"/>
    </source>
</evidence>
<keyword evidence="6" id="KW-1003">Cell membrane</keyword>
<evidence type="ECO:0000313" key="12">
    <source>
        <dbReference type="EMBL" id="MCS5710018.1"/>
    </source>
</evidence>
<keyword evidence="13" id="KW-1185">Reference proteome</keyword>
<dbReference type="STRING" id="295108.HT99x_01948"/>
<evidence type="ECO:0000256" key="1">
    <source>
        <dbReference type="ARBA" id="ARBA00002672"/>
    </source>
</evidence>
<dbReference type="RefSeq" id="WP_075066570.1">
    <property type="nucleotide sequence ID" value="NZ_LKAJ02000001.1"/>
</dbReference>
<dbReference type="Proteomes" id="UP000051497">
    <property type="component" value="Unassembled WGS sequence"/>
</dbReference>
<reference evidence="11" key="1">
    <citation type="submission" date="2015-09" db="EMBL/GenBank/DDBJ databases">
        <title>Draft Genome Sequences of Two Novel Amoeba-resistant Intranuclear Bacteria, Candidatus Berkiella cookevillensis and Candidatus Berkiella aquae.</title>
        <authorList>
            <person name="Mehari Y.T."/>
            <person name="Arivett B.A."/>
            <person name="Farone A.L."/>
            <person name="Gunderson J.H."/>
            <person name="Farone M.B."/>
        </authorList>
    </citation>
    <scope>NUCLEOTIDE SEQUENCE [LARGE SCALE GENOMIC DNA]</scope>
    <source>
        <strain evidence="11">HT99</strain>
    </source>
</reference>
<sequence>MNWLDFTGASLSLLSTYYFTQARRLAWLVGIFAITLNVTLYWQKGIYGHLILEGIYFISMLYGWFQWSAKATSKPSRAIRYLSWKEISYYALLAASGIILMAQTLSAHTDSTIPYWDASTTILSLIAQWLLCIKIIHCWILWFIVDVLVALLQLYKGLPFHSAVHWLYLIMAVVGYYRWRKLFHQQTTVLEVHAEHASPY</sequence>
<keyword evidence="5" id="KW-0813">Transport</keyword>
<evidence type="ECO:0000256" key="9">
    <source>
        <dbReference type="ARBA" id="ARBA00023136"/>
    </source>
</evidence>
<evidence type="ECO:0000256" key="2">
    <source>
        <dbReference type="ARBA" id="ARBA00004651"/>
    </source>
</evidence>
<evidence type="ECO:0000256" key="6">
    <source>
        <dbReference type="ARBA" id="ARBA00022475"/>
    </source>
</evidence>
<dbReference type="PANTHER" id="PTHR36122">
    <property type="entry name" value="NICOTINAMIDE RIBOSIDE TRANSPORTER PNUC"/>
    <property type="match status" value="1"/>
</dbReference>
<dbReference type="AlphaFoldDB" id="A0A0Q9YVP2"/>
<gene>
    <name evidence="11" type="primary">pnuC</name>
    <name evidence="12" type="ORF">HT99x_001110</name>
    <name evidence="11" type="ORF">HT99x_01948</name>
</gene>
<dbReference type="GO" id="GO:0034257">
    <property type="term" value="F:nicotinamide riboside transmembrane transporter activity"/>
    <property type="evidence" value="ECO:0007669"/>
    <property type="project" value="InterPro"/>
</dbReference>
<feature type="transmembrane region" description="Helical" evidence="10">
    <location>
        <begin position="48"/>
        <end position="67"/>
    </location>
</feature>
<reference evidence="12" key="2">
    <citation type="journal article" date="2016" name="Genome Announc.">
        <title>Draft Genome Sequences of Two Novel Amoeba-Resistant Intranuclear Bacteria, 'Candidatus Berkiella cookevillensis' and 'Candidatus Berkiella aquae'.</title>
        <authorList>
            <person name="Mehari Y.T."/>
            <person name="Arivett B.A."/>
            <person name="Farone A.L."/>
            <person name="Gunderson J.H."/>
            <person name="Farone M.B."/>
        </authorList>
    </citation>
    <scope>NUCLEOTIDE SEQUENCE</scope>
    <source>
        <strain evidence="12">HT99</strain>
    </source>
</reference>
<evidence type="ECO:0000256" key="4">
    <source>
        <dbReference type="ARBA" id="ARBA00017522"/>
    </source>
</evidence>
<organism evidence="11">
    <name type="scientific">Candidatus Berkiella aquae</name>
    <dbReference type="NCBI Taxonomy" id="295108"/>
    <lineage>
        <taxon>Bacteria</taxon>
        <taxon>Pseudomonadati</taxon>
        <taxon>Pseudomonadota</taxon>
        <taxon>Gammaproteobacteria</taxon>
        <taxon>Candidatus Berkiellales</taxon>
        <taxon>Candidatus Berkiellaceae</taxon>
        <taxon>Candidatus Berkiella</taxon>
    </lineage>
</organism>
<reference evidence="12" key="3">
    <citation type="submission" date="2021-06" db="EMBL/GenBank/DDBJ databases">
        <title>Genomic Description and Analysis of Intracellular Bacteria, Candidatus Berkiella cookevillensis and Candidatus Berkiella aquae.</title>
        <authorList>
            <person name="Kidane D.T."/>
            <person name="Mehari Y.T."/>
            <person name="Rice F.C."/>
            <person name="Arivett B.A."/>
            <person name="Farone A.L."/>
            <person name="Berk S.G."/>
            <person name="Farone M.B."/>
        </authorList>
    </citation>
    <scope>NUCLEOTIDE SEQUENCE</scope>
    <source>
        <strain evidence="12">HT99</strain>
    </source>
</reference>
<dbReference type="GO" id="GO:0005886">
    <property type="term" value="C:plasma membrane"/>
    <property type="evidence" value="ECO:0007669"/>
    <property type="project" value="UniProtKB-SubCell"/>
</dbReference>
<accession>A0A0Q9YVP2</accession>
<dbReference type="InterPro" id="IPR006419">
    <property type="entry name" value="NMN_transpt_PnuC"/>
</dbReference>
<dbReference type="Pfam" id="PF04973">
    <property type="entry name" value="NMN_transporter"/>
    <property type="match status" value="1"/>
</dbReference>
<dbReference type="PANTHER" id="PTHR36122:SF2">
    <property type="entry name" value="NICOTINAMIDE RIBOSIDE TRANSPORTER PNUC"/>
    <property type="match status" value="1"/>
</dbReference>
<proteinExistence type="inferred from homology"/>
<keyword evidence="7 10" id="KW-0812">Transmembrane</keyword>
<evidence type="ECO:0000256" key="3">
    <source>
        <dbReference type="ARBA" id="ARBA00006669"/>
    </source>
</evidence>
<evidence type="ECO:0000256" key="5">
    <source>
        <dbReference type="ARBA" id="ARBA00022448"/>
    </source>
</evidence>
<feature type="transmembrane region" description="Helical" evidence="10">
    <location>
        <begin position="25"/>
        <end position="42"/>
    </location>
</feature>
<dbReference type="EMBL" id="LKAJ02000001">
    <property type="protein sequence ID" value="MCS5710018.1"/>
    <property type="molecule type" value="Genomic_DNA"/>
</dbReference>
<dbReference type="EMBL" id="LKAJ01000007">
    <property type="protein sequence ID" value="KRG21028.1"/>
    <property type="molecule type" value="Genomic_DNA"/>
</dbReference>
<keyword evidence="8 10" id="KW-1133">Transmembrane helix</keyword>
<evidence type="ECO:0000313" key="13">
    <source>
        <dbReference type="Proteomes" id="UP000051497"/>
    </source>
</evidence>
<feature type="transmembrane region" description="Helical" evidence="10">
    <location>
        <begin position="163"/>
        <end position="179"/>
    </location>
</feature>
<feature type="transmembrane region" description="Helical" evidence="10">
    <location>
        <begin position="87"/>
        <end position="107"/>
    </location>
</feature>